<dbReference type="EMBL" id="JAAYEE010000057">
    <property type="protein sequence ID" value="NLW34489.1"/>
    <property type="molecule type" value="Genomic_DNA"/>
</dbReference>
<evidence type="ECO:0000256" key="5">
    <source>
        <dbReference type="ARBA" id="ARBA00022519"/>
    </source>
</evidence>
<dbReference type="Gene3D" id="3.40.50.300">
    <property type="entry name" value="P-loop containing nucleotide triphosphate hydrolases"/>
    <property type="match status" value="1"/>
</dbReference>
<dbReference type="AlphaFoldDB" id="A0A351U1Z6"/>
<dbReference type="InterPro" id="IPR017871">
    <property type="entry name" value="ABC_transporter-like_CS"/>
</dbReference>
<evidence type="ECO:0000256" key="9">
    <source>
        <dbReference type="ARBA" id="ARBA00023136"/>
    </source>
</evidence>
<evidence type="ECO:0000256" key="6">
    <source>
        <dbReference type="ARBA" id="ARBA00022741"/>
    </source>
</evidence>
<reference evidence="10" key="2">
    <citation type="submission" date="2020-01" db="EMBL/GenBank/DDBJ databases">
        <authorList>
            <person name="Campanaro S."/>
        </authorList>
    </citation>
    <scope>NUCLEOTIDE SEQUENCE</scope>
    <source>
        <strain evidence="10">AS06rmzACSIP_7</strain>
    </source>
</reference>
<dbReference type="FunFam" id="3.40.50.300:FF:000016">
    <property type="entry name" value="Oligopeptide ABC transporter ATP-binding component"/>
    <property type="match status" value="1"/>
</dbReference>
<dbReference type="Proteomes" id="UP000777265">
    <property type="component" value="Unassembled WGS sequence"/>
</dbReference>
<dbReference type="PANTHER" id="PTHR43297">
    <property type="entry name" value="OLIGOPEPTIDE TRANSPORT ATP-BINDING PROTEIN APPD"/>
    <property type="match status" value="1"/>
</dbReference>
<evidence type="ECO:0000256" key="1">
    <source>
        <dbReference type="ARBA" id="ARBA00004417"/>
    </source>
</evidence>
<keyword evidence="5" id="KW-0997">Cell inner membrane</keyword>
<dbReference type="GO" id="GO:0005524">
    <property type="term" value="F:ATP binding"/>
    <property type="evidence" value="ECO:0007669"/>
    <property type="project" value="UniProtKB-KW"/>
</dbReference>
<dbReference type="Pfam" id="PF00005">
    <property type="entry name" value="ABC_tran"/>
    <property type="match status" value="1"/>
</dbReference>
<dbReference type="GO" id="GO:0015833">
    <property type="term" value="P:peptide transport"/>
    <property type="evidence" value="ECO:0007669"/>
    <property type="project" value="InterPro"/>
</dbReference>
<dbReference type="PANTHER" id="PTHR43297:SF14">
    <property type="entry name" value="ATPASE AAA-TYPE CORE DOMAIN-CONTAINING PROTEIN"/>
    <property type="match status" value="1"/>
</dbReference>
<dbReference type="GO" id="GO:0005886">
    <property type="term" value="C:plasma membrane"/>
    <property type="evidence" value="ECO:0007669"/>
    <property type="project" value="UniProtKB-SubCell"/>
</dbReference>
<name>A0A351U1Z6_9BACT</name>
<evidence type="ECO:0000256" key="3">
    <source>
        <dbReference type="ARBA" id="ARBA00022448"/>
    </source>
</evidence>
<dbReference type="NCBIfam" id="TIGR01727">
    <property type="entry name" value="oligo_HPY"/>
    <property type="match status" value="1"/>
</dbReference>
<sequence>MQEGRDLLKLEGVNTSFFLDSSVIRAVDNVSFEIGKGEIFGLVGESGSGKTMTALSIMRLVPPPARIVEGKIFFEGRDLMLLPMKEMEDVRGGRIGMVFQEPMSSLNPVFRVGDQIGEILSAHTNLAKKEIRDTSLELLKRVGFDEPDRRYVQYPHQLSGGQRQRILIAIAIACNPSLVIADEPTTALDVATEGQILSLLQELVSGHRMSMLFITHNLHIIRGLGTRVGIMYAGRMVEQNRVADFFKNPLHPYSVGLLNSVVWLKGDEKRLRAIPGAVPRLSELPQGCKFHPRCPRVMAICRGEEPPMFKTGDDQWVRCYLYRD</sequence>
<dbReference type="SMART" id="SM00382">
    <property type="entry name" value="AAA"/>
    <property type="match status" value="1"/>
</dbReference>
<comment type="caution">
    <text evidence="10">The sequence shown here is derived from an EMBL/GenBank/DDBJ whole genome shotgun (WGS) entry which is preliminary data.</text>
</comment>
<dbReference type="STRING" id="909663.GCA_000512235_02611"/>
<dbReference type="InterPro" id="IPR013563">
    <property type="entry name" value="Oligopep_ABC_C"/>
</dbReference>
<comment type="subcellular location">
    <subcellularLocation>
        <location evidence="1">Cell inner membrane</location>
        <topology evidence="1">Peripheral membrane protein</topology>
    </subcellularLocation>
</comment>
<dbReference type="SUPFAM" id="SSF52540">
    <property type="entry name" value="P-loop containing nucleoside triphosphate hydrolases"/>
    <property type="match status" value="1"/>
</dbReference>
<keyword evidence="9" id="KW-0472">Membrane</keyword>
<keyword evidence="4" id="KW-1003">Cell membrane</keyword>
<keyword evidence="3" id="KW-0813">Transport</keyword>
<dbReference type="InterPro" id="IPR027417">
    <property type="entry name" value="P-loop_NTPase"/>
</dbReference>
<evidence type="ECO:0000256" key="4">
    <source>
        <dbReference type="ARBA" id="ARBA00022475"/>
    </source>
</evidence>
<evidence type="ECO:0000313" key="11">
    <source>
        <dbReference type="Proteomes" id="UP000777265"/>
    </source>
</evidence>
<keyword evidence="6" id="KW-0547">Nucleotide-binding</keyword>
<evidence type="ECO:0000256" key="2">
    <source>
        <dbReference type="ARBA" id="ARBA00005417"/>
    </source>
</evidence>
<protein>
    <submittedName>
        <fullName evidence="10">ABC transporter ATP-binding protein</fullName>
    </submittedName>
</protein>
<organism evidence="10 11">
    <name type="scientific">Syntrophorhabdus aromaticivorans</name>
    <dbReference type="NCBI Taxonomy" id="328301"/>
    <lineage>
        <taxon>Bacteria</taxon>
        <taxon>Pseudomonadati</taxon>
        <taxon>Thermodesulfobacteriota</taxon>
        <taxon>Syntrophorhabdia</taxon>
        <taxon>Syntrophorhabdales</taxon>
        <taxon>Syntrophorhabdaceae</taxon>
        <taxon>Syntrophorhabdus</taxon>
    </lineage>
</organism>
<gene>
    <name evidence="10" type="ORF">GXY80_03255</name>
</gene>
<keyword evidence="8" id="KW-1278">Translocase</keyword>
<comment type="similarity">
    <text evidence="2">Belongs to the ABC transporter superfamily.</text>
</comment>
<dbReference type="InterPro" id="IPR003593">
    <property type="entry name" value="AAA+_ATPase"/>
</dbReference>
<dbReference type="PROSITE" id="PS50893">
    <property type="entry name" value="ABC_TRANSPORTER_2"/>
    <property type="match status" value="1"/>
</dbReference>
<dbReference type="CDD" id="cd03257">
    <property type="entry name" value="ABC_NikE_OppD_transporters"/>
    <property type="match status" value="1"/>
</dbReference>
<evidence type="ECO:0000256" key="7">
    <source>
        <dbReference type="ARBA" id="ARBA00022840"/>
    </source>
</evidence>
<dbReference type="InterPro" id="IPR003439">
    <property type="entry name" value="ABC_transporter-like_ATP-bd"/>
</dbReference>
<proteinExistence type="inferred from homology"/>
<dbReference type="GO" id="GO:0016887">
    <property type="term" value="F:ATP hydrolysis activity"/>
    <property type="evidence" value="ECO:0007669"/>
    <property type="project" value="InterPro"/>
</dbReference>
<dbReference type="Pfam" id="PF08352">
    <property type="entry name" value="oligo_HPY"/>
    <property type="match status" value="1"/>
</dbReference>
<dbReference type="InterPro" id="IPR050388">
    <property type="entry name" value="ABC_Ni/Peptide_Import"/>
</dbReference>
<keyword evidence="7 10" id="KW-0067">ATP-binding</keyword>
<reference evidence="10" key="1">
    <citation type="journal article" date="2020" name="Biotechnol. Biofuels">
        <title>New insights from the biogas microbiome by comprehensive genome-resolved metagenomics of nearly 1600 species originating from multiple anaerobic digesters.</title>
        <authorList>
            <person name="Campanaro S."/>
            <person name="Treu L."/>
            <person name="Rodriguez-R L.M."/>
            <person name="Kovalovszki A."/>
            <person name="Ziels R.M."/>
            <person name="Maus I."/>
            <person name="Zhu X."/>
            <person name="Kougias P.G."/>
            <person name="Basile A."/>
            <person name="Luo G."/>
            <person name="Schluter A."/>
            <person name="Konstantinidis K.T."/>
            <person name="Angelidaki I."/>
        </authorList>
    </citation>
    <scope>NUCLEOTIDE SEQUENCE</scope>
    <source>
        <strain evidence="10">AS06rmzACSIP_7</strain>
    </source>
</reference>
<evidence type="ECO:0000256" key="8">
    <source>
        <dbReference type="ARBA" id="ARBA00022967"/>
    </source>
</evidence>
<dbReference type="PROSITE" id="PS00211">
    <property type="entry name" value="ABC_TRANSPORTER_1"/>
    <property type="match status" value="1"/>
</dbReference>
<evidence type="ECO:0000313" key="10">
    <source>
        <dbReference type="EMBL" id="NLW34489.1"/>
    </source>
</evidence>
<accession>A0A351U1Z6</accession>